<protein>
    <submittedName>
        <fullName evidence="2">Uncharacterized protein</fullName>
    </submittedName>
</protein>
<name>A0AAQ3U8B5_PASNO</name>
<dbReference type="Proteomes" id="UP001341281">
    <property type="component" value="Chromosome 07"/>
</dbReference>
<reference evidence="2 3" key="1">
    <citation type="submission" date="2024-02" db="EMBL/GenBank/DDBJ databases">
        <title>High-quality chromosome-scale genome assembly of Pensacola bahiagrass (Paspalum notatum Flugge var. saurae).</title>
        <authorList>
            <person name="Vega J.M."/>
            <person name="Podio M."/>
            <person name="Orjuela J."/>
            <person name="Siena L.A."/>
            <person name="Pessino S.C."/>
            <person name="Combes M.C."/>
            <person name="Mariac C."/>
            <person name="Albertini E."/>
            <person name="Pupilli F."/>
            <person name="Ortiz J.P.A."/>
            <person name="Leblanc O."/>
        </authorList>
    </citation>
    <scope>NUCLEOTIDE SEQUENCE [LARGE SCALE GENOMIC DNA]</scope>
    <source>
        <strain evidence="2">R1</strain>
        <tissue evidence="2">Leaf</tissue>
    </source>
</reference>
<proteinExistence type="predicted"/>
<sequence>MRRQGLLPHVLLVRRISARTAGAATDAPLPSVSPYALLPLDDGTASSRTLSSPKPTGPVPAAETFEAVLCGNLRFPPRAFAAVSPEAKDLLPRMLCRDPSRKFSADQGTHGLSPAGDLRRRRADSSHGHGHGHGASHSSDPSALYIVSRSSSKRSRCEKDAGTTWNVFQIEFLRIKPDMEKLCELMMTKDTHRKVEPSIHCQPPPTAVAVRCACCWPLLAGPTLHLPLPPAPVRRAGELRR</sequence>
<keyword evidence="3" id="KW-1185">Reference proteome</keyword>
<feature type="region of interest" description="Disordered" evidence="1">
    <location>
        <begin position="100"/>
        <end position="143"/>
    </location>
</feature>
<evidence type="ECO:0000313" key="3">
    <source>
        <dbReference type="Proteomes" id="UP001341281"/>
    </source>
</evidence>
<accession>A0AAQ3U8B5</accession>
<organism evidence="2 3">
    <name type="scientific">Paspalum notatum var. saurae</name>
    <dbReference type="NCBI Taxonomy" id="547442"/>
    <lineage>
        <taxon>Eukaryota</taxon>
        <taxon>Viridiplantae</taxon>
        <taxon>Streptophyta</taxon>
        <taxon>Embryophyta</taxon>
        <taxon>Tracheophyta</taxon>
        <taxon>Spermatophyta</taxon>
        <taxon>Magnoliopsida</taxon>
        <taxon>Liliopsida</taxon>
        <taxon>Poales</taxon>
        <taxon>Poaceae</taxon>
        <taxon>PACMAD clade</taxon>
        <taxon>Panicoideae</taxon>
        <taxon>Andropogonodae</taxon>
        <taxon>Paspaleae</taxon>
        <taxon>Paspalinae</taxon>
        <taxon>Paspalum</taxon>
    </lineage>
</organism>
<dbReference type="EMBL" id="CP144751">
    <property type="protein sequence ID" value="WVZ85265.1"/>
    <property type="molecule type" value="Genomic_DNA"/>
</dbReference>
<dbReference type="Gene3D" id="1.10.510.10">
    <property type="entry name" value="Transferase(Phosphotransferase) domain 1"/>
    <property type="match status" value="1"/>
</dbReference>
<gene>
    <name evidence="2" type="ORF">U9M48_032212</name>
</gene>
<dbReference type="AlphaFoldDB" id="A0AAQ3U8B5"/>
<evidence type="ECO:0000256" key="1">
    <source>
        <dbReference type="SAM" id="MobiDB-lite"/>
    </source>
</evidence>
<evidence type="ECO:0000313" key="2">
    <source>
        <dbReference type="EMBL" id="WVZ85265.1"/>
    </source>
</evidence>